<keyword evidence="2" id="KW-1185">Reference proteome</keyword>
<accession>A0A9D4ZKL9</accession>
<dbReference type="AlphaFoldDB" id="A0A9D4ZKL9"/>
<dbReference type="OrthoDB" id="1845870at2759"/>
<evidence type="ECO:0000313" key="2">
    <source>
        <dbReference type="Proteomes" id="UP000886520"/>
    </source>
</evidence>
<dbReference type="Proteomes" id="UP000886520">
    <property type="component" value="Chromosome 7"/>
</dbReference>
<protein>
    <submittedName>
        <fullName evidence="1">Uncharacterized protein</fullName>
    </submittedName>
</protein>
<name>A0A9D4ZKL9_ADICA</name>
<organism evidence="1 2">
    <name type="scientific">Adiantum capillus-veneris</name>
    <name type="common">Maidenhair fern</name>
    <dbReference type="NCBI Taxonomy" id="13818"/>
    <lineage>
        <taxon>Eukaryota</taxon>
        <taxon>Viridiplantae</taxon>
        <taxon>Streptophyta</taxon>
        <taxon>Embryophyta</taxon>
        <taxon>Tracheophyta</taxon>
        <taxon>Polypodiopsida</taxon>
        <taxon>Polypodiidae</taxon>
        <taxon>Polypodiales</taxon>
        <taxon>Pteridineae</taxon>
        <taxon>Pteridaceae</taxon>
        <taxon>Vittarioideae</taxon>
        <taxon>Adiantum</taxon>
    </lineage>
</organism>
<sequence>MSLHRRDPPSLLNLAISAAVLNVHHIPNLDSIPDAIVVDLFKKTLASGKLTESVLKVFMATGNTEVLSIVKGLNIQPIYLPVLPTRCSGRMT</sequence>
<gene>
    <name evidence="1" type="ORF">GOP47_0007141</name>
</gene>
<dbReference type="EMBL" id="JABFUD020000007">
    <property type="protein sequence ID" value="KAI5077317.1"/>
    <property type="molecule type" value="Genomic_DNA"/>
</dbReference>
<evidence type="ECO:0000313" key="1">
    <source>
        <dbReference type="EMBL" id="KAI5077317.1"/>
    </source>
</evidence>
<comment type="caution">
    <text evidence="1">The sequence shown here is derived from an EMBL/GenBank/DDBJ whole genome shotgun (WGS) entry which is preliminary data.</text>
</comment>
<proteinExistence type="predicted"/>
<reference evidence="1" key="1">
    <citation type="submission" date="2021-01" db="EMBL/GenBank/DDBJ databases">
        <title>Adiantum capillus-veneris genome.</title>
        <authorList>
            <person name="Fang Y."/>
            <person name="Liao Q."/>
        </authorList>
    </citation>
    <scope>NUCLEOTIDE SEQUENCE</scope>
    <source>
        <strain evidence="1">H3</strain>
        <tissue evidence="1">Leaf</tissue>
    </source>
</reference>